<evidence type="ECO:0000256" key="2">
    <source>
        <dbReference type="ARBA" id="ARBA00022475"/>
    </source>
</evidence>
<keyword evidence="3 6" id="KW-0812">Transmembrane</keyword>
<feature type="transmembrane region" description="Helical" evidence="6">
    <location>
        <begin position="40"/>
        <end position="59"/>
    </location>
</feature>
<evidence type="ECO:0000256" key="5">
    <source>
        <dbReference type="ARBA" id="ARBA00023136"/>
    </source>
</evidence>
<dbReference type="EMBL" id="JALBWM010000105">
    <property type="protein sequence ID" value="MCO1336102.1"/>
    <property type="molecule type" value="Genomic_DNA"/>
</dbReference>
<keyword evidence="5 6" id="KW-0472">Membrane</keyword>
<reference evidence="7" key="1">
    <citation type="journal article" date="2022" name="Arch. Microbiol.">
        <title>Microbulbifer okhotskensis sp. nov., isolated from a deep bottom sediment of the Okhotsk Sea.</title>
        <authorList>
            <person name="Romanenko L."/>
            <person name="Kurilenko V."/>
            <person name="Otstavnykh N."/>
            <person name="Velansky P."/>
            <person name="Isaeva M."/>
            <person name="Mikhailov V."/>
        </authorList>
    </citation>
    <scope>NUCLEOTIDE SEQUENCE</scope>
    <source>
        <strain evidence="7">OS29</strain>
    </source>
</reference>
<sequence>MTISTSLALFVSMSVLALIPGPGVLAVVSRTLALGLRQGLIAVTGIVAGDYLFILLALFGMSTLAETMGSFFVIIKYAGAAFLIWLGVNLIFTGCKAKGPLDQVQTMPSKSGGNLSSFLLGLFTTMGNPKAILFYASFFPAFLDLTRVTSIDILAIFTVATLSVGSVMAGYAYFAFKAQSTIGRSNRGAALKYGSGVLLIGSGIFVAVRE</sequence>
<feature type="transmembrane region" description="Helical" evidence="6">
    <location>
        <begin position="6"/>
        <end position="28"/>
    </location>
</feature>
<dbReference type="InterPro" id="IPR001123">
    <property type="entry name" value="LeuE-type"/>
</dbReference>
<evidence type="ECO:0000256" key="3">
    <source>
        <dbReference type="ARBA" id="ARBA00022692"/>
    </source>
</evidence>
<dbReference type="PANTHER" id="PTHR30086:SF20">
    <property type="entry name" value="ARGININE EXPORTER PROTEIN ARGO-RELATED"/>
    <property type="match status" value="1"/>
</dbReference>
<dbReference type="GO" id="GO:0015171">
    <property type="term" value="F:amino acid transmembrane transporter activity"/>
    <property type="evidence" value="ECO:0007669"/>
    <property type="project" value="TreeGrafter"/>
</dbReference>
<name>A0A9X2J601_9GAMM</name>
<accession>A0A9X2J601</accession>
<feature type="transmembrane region" description="Helical" evidence="6">
    <location>
        <begin position="71"/>
        <end position="92"/>
    </location>
</feature>
<feature type="transmembrane region" description="Helical" evidence="6">
    <location>
        <begin position="113"/>
        <end position="133"/>
    </location>
</feature>
<dbReference type="AlphaFoldDB" id="A0A9X2J601"/>
<comment type="subcellular location">
    <subcellularLocation>
        <location evidence="1">Cell membrane</location>
        <topology evidence="1">Multi-pass membrane protein</topology>
    </subcellularLocation>
</comment>
<gene>
    <name evidence="7" type="ORF">MO867_17360</name>
</gene>
<keyword evidence="8" id="KW-1185">Reference proteome</keyword>
<comment type="caution">
    <text evidence="7">The sequence shown here is derived from an EMBL/GenBank/DDBJ whole genome shotgun (WGS) entry which is preliminary data.</text>
</comment>
<evidence type="ECO:0000313" key="7">
    <source>
        <dbReference type="EMBL" id="MCO1336102.1"/>
    </source>
</evidence>
<dbReference type="Pfam" id="PF01810">
    <property type="entry name" value="LysE"/>
    <property type="match status" value="1"/>
</dbReference>
<dbReference type="Proteomes" id="UP001139028">
    <property type="component" value="Unassembled WGS sequence"/>
</dbReference>
<dbReference type="GO" id="GO:0005886">
    <property type="term" value="C:plasma membrane"/>
    <property type="evidence" value="ECO:0007669"/>
    <property type="project" value="UniProtKB-SubCell"/>
</dbReference>
<organism evidence="7 8">
    <name type="scientific">Microbulbifer okhotskensis</name>
    <dbReference type="NCBI Taxonomy" id="2926617"/>
    <lineage>
        <taxon>Bacteria</taxon>
        <taxon>Pseudomonadati</taxon>
        <taxon>Pseudomonadota</taxon>
        <taxon>Gammaproteobacteria</taxon>
        <taxon>Cellvibrionales</taxon>
        <taxon>Microbulbiferaceae</taxon>
        <taxon>Microbulbifer</taxon>
    </lineage>
</organism>
<proteinExistence type="predicted"/>
<protein>
    <submittedName>
        <fullName evidence="7">LysE family translocator</fullName>
    </submittedName>
</protein>
<keyword evidence="4 6" id="KW-1133">Transmembrane helix</keyword>
<evidence type="ECO:0000256" key="4">
    <source>
        <dbReference type="ARBA" id="ARBA00022989"/>
    </source>
</evidence>
<feature type="transmembrane region" description="Helical" evidence="6">
    <location>
        <begin position="153"/>
        <end position="176"/>
    </location>
</feature>
<feature type="transmembrane region" description="Helical" evidence="6">
    <location>
        <begin position="188"/>
        <end position="208"/>
    </location>
</feature>
<keyword evidence="2" id="KW-1003">Cell membrane</keyword>
<evidence type="ECO:0000313" key="8">
    <source>
        <dbReference type="Proteomes" id="UP001139028"/>
    </source>
</evidence>
<dbReference type="RefSeq" id="WP_252471491.1">
    <property type="nucleotide sequence ID" value="NZ_JALBWM010000105.1"/>
</dbReference>
<dbReference type="PANTHER" id="PTHR30086">
    <property type="entry name" value="ARGININE EXPORTER PROTEIN ARGO"/>
    <property type="match status" value="1"/>
</dbReference>
<evidence type="ECO:0000256" key="1">
    <source>
        <dbReference type="ARBA" id="ARBA00004651"/>
    </source>
</evidence>
<evidence type="ECO:0000256" key="6">
    <source>
        <dbReference type="SAM" id="Phobius"/>
    </source>
</evidence>